<dbReference type="Gene3D" id="2.40.50.100">
    <property type="match status" value="1"/>
</dbReference>
<dbReference type="EMBL" id="NFJD01000001">
    <property type="protein sequence ID" value="OUO57217.1"/>
    <property type="molecule type" value="Genomic_DNA"/>
</dbReference>
<feature type="domain" description="CzcB-like barrel-sandwich hybrid" evidence="1">
    <location>
        <begin position="39"/>
        <end position="151"/>
    </location>
</feature>
<dbReference type="PANTHER" id="PTHR30469:SF15">
    <property type="entry name" value="HLYD FAMILY OF SECRETION PROTEINS"/>
    <property type="match status" value="1"/>
</dbReference>
<gene>
    <name evidence="2" type="ORF">B5F75_00090</name>
</gene>
<dbReference type="OrthoDB" id="9778236at2"/>
<evidence type="ECO:0000313" key="2">
    <source>
        <dbReference type="EMBL" id="OUO57217.1"/>
    </source>
</evidence>
<proteinExistence type="predicted"/>
<dbReference type="GO" id="GO:0015562">
    <property type="term" value="F:efflux transmembrane transporter activity"/>
    <property type="evidence" value="ECO:0007669"/>
    <property type="project" value="TreeGrafter"/>
</dbReference>
<dbReference type="Gene3D" id="2.40.30.170">
    <property type="match status" value="1"/>
</dbReference>
<accession>A0A1Y4DDP3</accession>
<dbReference type="Proteomes" id="UP000196368">
    <property type="component" value="Unassembled WGS sequence"/>
</dbReference>
<comment type="caution">
    <text evidence="2">The sequence shown here is derived from an EMBL/GenBank/DDBJ whole genome shotgun (WGS) entry which is preliminary data.</text>
</comment>
<evidence type="ECO:0000259" key="1">
    <source>
        <dbReference type="Pfam" id="PF25973"/>
    </source>
</evidence>
<evidence type="ECO:0000313" key="3">
    <source>
        <dbReference type="Proteomes" id="UP000196368"/>
    </source>
</evidence>
<reference evidence="3" key="1">
    <citation type="submission" date="2017-04" db="EMBL/GenBank/DDBJ databases">
        <title>Function of individual gut microbiota members based on whole genome sequencing of pure cultures obtained from chicken caecum.</title>
        <authorList>
            <person name="Medvecky M."/>
            <person name="Cejkova D."/>
            <person name="Polansky O."/>
            <person name="Karasova D."/>
            <person name="Kubasova T."/>
            <person name="Cizek A."/>
            <person name="Rychlik I."/>
        </authorList>
    </citation>
    <scope>NUCLEOTIDE SEQUENCE [LARGE SCALE GENOMIC DNA]</scope>
    <source>
        <strain evidence="3">An273</strain>
    </source>
</reference>
<dbReference type="SUPFAM" id="SSF111369">
    <property type="entry name" value="HlyD-like secretion proteins"/>
    <property type="match status" value="1"/>
</dbReference>
<dbReference type="InterPro" id="IPR058647">
    <property type="entry name" value="BSH_CzcB-like"/>
</dbReference>
<sequence>MKKIIVFVVILLVAAVAAGLLFFRHTPFAYSGVVEAIEVDVPSRLSDTISQINVQEGSAVQKDEVLARLDCRDTRLKAAIAQKEFTRAETLLKTTAGSRENYDLKKHQYDQAALYESWCEIKSPIAGKVLYKYYEPGEFIAAGRKLVTVADLSEVDVWVYVEHDLLARLAVGQAVEGFLPESDQHFEGRILSINDEAEFTPKNVQTRRERERLVYGVKTRFKNDAARTLKSGMTLEVSFGEEK</sequence>
<dbReference type="PANTHER" id="PTHR30469">
    <property type="entry name" value="MULTIDRUG RESISTANCE PROTEIN MDTA"/>
    <property type="match status" value="1"/>
</dbReference>
<dbReference type="AlphaFoldDB" id="A0A1Y4DDP3"/>
<name>A0A1Y4DDP3_9BACT</name>
<protein>
    <recommendedName>
        <fullName evidence="1">CzcB-like barrel-sandwich hybrid domain-containing protein</fullName>
    </recommendedName>
</protein>
<dbReference type="RefSeq" id="WP_087286140.1">
    <property type="nucleotide sequence ID" value="NZ_NFJD01000001.1"/>
</dbReference>
<dbReference type="Pfam" id="PF25973">
    <property type="entry name" value="BSH_CzcB"/>
    <property type="match status" value="1"/>
</dbReference>
<organism evidence="2 3">
    <name type="scientific">Candidatus Avelusimicrobium gallicola</name>
    <dbReference type="NCBI Taxonomy" id="2562704"/>
    <lineage>
        <taxon>Bacteria</taxon>
        <taxon>Pseudomonadati</taxon>
        <taxon>Elusimicrobiota</taxon>
        <taxon>Elusimicrobia</taxon>
        <taxon>Elusimicrobiales</taxon>
        <taxon>Elusimicrobiaceae</taxon>
        <taxon>Candidatus Avelusimicrobium</taxon>
    </lineage>
</organism>
<keyword evidence="3" id="KW-1185">Reference proteome</keyword>
<dbReference type="GO" id="GO:1990281">
    <property type="term" value="C:efflux pump complex"/>
    <property type="evidence" value="ECO:0007669"/>
    <property type="project" value="TreeGrafter"/>
</dbReference>